<keyword evidence="2" id="KW-1185">Reference proteome</keyword>
<organism evidence="1 2">
    <name type="scientific">Durusdinium trenchii</name>
    <dbReference type="NCBI Taxonomy" id="1381693"/>
    <lineage>
        <taxon>Eukaryota</taxon>
        <taxon>Sar</taxon>
        <taxon>Alveolata</taxon>
        <taxon>Dinophyceae</taxon>
        <taxon>Suessiales</taxon>
        <taxon>Symbiodiniaceae</taxon>
        <taxon>Durusdinium</taxon>
    </lineage>
</organism>
<name>A0ABP0LJ31_9DINO</name>
<comment type="caution">
    <text evidence="1">The sequence shown here is derived from an EMBL/GenBank/DDBJ whole genome shotgun (WGS) entry which is preliminary data.</text>
</comment>
<dbReference type="EMBL" id="CAXAMN010012847">
    <property type="protein sequence ID" value="CAK9039160.1"/>
    <property type="molecule type" value="Genomic_DNA"/>
</dbReference>
<reference evidence="1 2" key="1">
    <citation type="submission" date="2024-02" db="EMBL/GenBank/DDBJ databases">
        <authorList>
            <person name="Chen Y."/>
            <person name="Shah S."/>
            <person name="Dougan E. K."/>
            <person name="Thang M."/>
            <person name="Chan C."/>
        </authorList>
    </citation>
    <scope>NUCLEOTIDE SEQUENCE [LARGE SCALE GENOMIC DNA]</scope>
</reference>
<evidence type="ECO:0008006" key="3">
    <source>
        <dbReference type="Google" id="ProtNLM"/>
    </source>
</evidence>
<evidence type="ECO:0000313" key="1">
    <source>
        <dbReference type="EMBL" id="CAK9039160.1"/>
    </source>
</evidence>
<evidence type="ECO:0000313" key="2">
    <source>
        <dbReference type="Proteomes" id="UP001642484"/>
    </source>
</evidence>
<protein>
    <recommendedName>
        <fullName evidence="3">Nuclear pore complex protein</fullName>
    </recommendedName>
</protein>
<sequence>MENKSHQDHPLRHLGLCLSAQNTEYLQVVQVAQERKKAWRERPSSSSGEPSDWELDLSSLDLFSWLVDEPPEPVPVGLKDLRSRSEASAQPQSETGEAIEHFRLFRGLWRLLELQRLPAAMEALVQVVQYAGQRRYCVELLQREVESLLGEAESKTLLAKSWAMCLEADAGSVAEGWGSSACSTTSTAGPTSAFDGPFCQDPPCLSDSDLSLPDAQPEFDPQDAHAWELQFLCVAAAEDLWRALRSHDLDGAIQVVKSLREEIMQAPPSPFL</sequence>
<accession>A0ABP0LJ31</accession>
<proteinExistence type="predicted"/>
<gene>
    <name evidence="1" type="ORF">CCMP2556_LOCUS21304</name>
</gene>
<dbReference type="Proteomes" id="UP001642484">
    <property type="component" value="Unassembled WGS sequence"/>
</dbReference>